<keyword evidence="2" id="KW-1185">Reference proteome</keyword>
<evidence type="ECO:0000313" key="1">
    <source>
        <dbReference type="EMBL" id="KPM46448.1"/>
    </source>
</evidence>
<dbReference type="Proteomes" id="UP000050424">
    <property type="component" value="Unassembled WGS sequence"/>
</dbReference>
<accession>A0A0P7BY24</accession>
<evidence type="ECO:0000313" key="2">
    <source>
        <dbReference type="Proteomes" id="UP000050424"/>
    </source>
</evidence>
<name>A0A0P7BY24_9HYPO</name>
<dbReference type="AlphaFoldDB" id="A0A0P7BY24"/>
<proteinExistence type="predicted"/>
<gene>
    <name evidence="1" type="ORF">AK830_g209</name>
</gene>
<sequence>MRLESRRILGRVGNASGPDTTARIRVQQLRRRDLERGNDADSGMHVRIFKQIGSRREWPEMLKDDEVESGLDNALRYYDTIANLRILTLQDCPTLEPLFIN</sequence>
<protein>
    <submittedName>
        <fullName evidence="1">Uncharacterized protein</fullName>
    </submittedName>
</protein>
<dbReference type="EMBL" id="LKCW01000001">
    <property type="protein sequence ID" value="KPM46448.1"/>
    <property type="molecule type" value="Genomic_DNA"/>
</dbReference>
<organism evidence="1 2">
    <name type="scientific">Neonectria ditissima</name>
    <dbReference type="NCBI Taxonomy" id="78410"/>
    <lineage>
        <taxon>Eukaryota</taxon>
        <taxon>Fungi</taxon>
        <taxon>Dikarya</taxon>
        <taxon>Ascomycota</taxon>
        <taxon>Pezizomycotina</taxon>
        <taxon>Sordariomycetes</taxon>
        <taxon>Hypocreomycetidae</taxon>
        <taxon>Hypocreales</taxon>
        <taxon>Nectriaceae</taxon>
        <taxon>Neonectria</taxon>
    </lineage>
</organism>
<reference evidence="1 2" key="1">
    <citation type="submission" date="2015-09" db="EMBL/GenBank/DDBJ databases">
        <title>Draft genome of a European isolate of the apple canker pathogen Neonectria ditissima.</title>
        <authorList>
            <person name="Gomez-Cortecero A."/>
            <person name="Harrison R.J."/>
            <person name="Armitage A.D."/>
        </authorList>
    </citation>
    <scope>NUCLEOTIDE SEQUENCE [LARGE SCALE GENOMIC DNA]</scope>
    <source>
        <strain evidence="1 2">R09/05</strain>
    </source>
</reference>
<comment type="caution">
    <text evidence="1">The sequence shown here is derived from an EMBL/GenBank/DDBJ whole genome shotgun (WGS) entry which is preliminary data.</text>
</comment>